<dbReference type="Pfam" id="PF13657">
    <property type="entry name" value="Couple_hipA"/>
    <property type="match status" value="1"/>
</dbReference>
<proteinExistence type="predicted"/>
<dbReference type="EMBL" id="JACOOH010000002">
    <property type="protein sequence ID" value="MBC5620755.1"/>
    <property type="molecule type" value="Genomic_DNA"/>
</dbReference>
<evidence type="ECO:0000313" key="3">
    <source>
        <dbReference type="Proteomes" id="UP000646484"/>
    </source>
</evidence>
<dbReference type="NCBIfam" id="TIGR03071">
    <property type="entry name" value="couple_hipA"/>
    <property type="match status" value="1"/>
</dbReference>
<feature type="domain" description="HipA N-terminal subdomain 1" evidence="1">
    <location>
        <begin position="5"/>
        <end position="103"/>
    </location>
</feature>
<dbReference type="RefSeq" id="WP_186975422.1">
    <property type="nucleotide sequence ID" value="NZ_JACOOH010000002.1"/>
</dbReference>
<comment type="caution">
    <text evidence="2">The sequence shown here is derived from an EMBL/GenBank/DDBJ whole genome shotgun (WGS) entry which is preliminary data.</text>
</comment>
<accession>A0ABR7CZK5</accession>
<dbReference type="InterPro" id="IPR017508">
    <property type="entry name" value="HipA_N1"/>
</dbReference>
<reference evidence="2 3" key="1">
    <citation type="submission" date="2020-08" db="EMBL/GenBank/DDBJ databases">
        <title>Genome public.</title>
        <authorList>
            <person name="Liu C."/>
            <person name="Sun Q."/>
        </authorList>
    </citation>
    <scope>NUCLEOTIDE SEQUENCE [LARGE SCALE GENOMIC DNA]</scope>
    <source>
        <strain evidence="2 3">NSJ-56</strain>
    </source>
</reference>
<dbReference type="Proteomes" id="UP000646484">
    <property type="component" value="Unassembled WGS sequence"/>
</dbReference>
<keyword evidence="3" id="KW-1185">Reference proteome</keyword>
<gene>
    <name evidence="2" type="ORF">H8S64_06550</name>
</gene>
<organism evidence="2 3">
    <name type="scientific">Butyricimonas hominis</name>
    <dbReference type="NCBI Taxonomy" id="2763032"/>
    <lineage>
        <taxon>Bacteria</taxon>
        <taxon>Pseudomonadati</taxon>
        <taxon>Bacteroidota</taxon>
        <taxon>Bacteroidia</taxon>
        <taxon>Bacteroidales</taxon>
        <taxon>Odoribacteraceae</taxon>
        <taxon>Butyricimonas</taxon>
    </lineage>
</organism>
<evidence type="ECO:0000313" key="2">
    <source>
        <dbReference type="EMBL" id="MBC5620755.1"/>
    </source>
</evidence>
<name>A0ABR7CZK5_9BACT</name>
<sequence>MRQAEVYANGVLAGTLTETEYGVYIFRYDDAFLLDKEQTAISLSFPKSQREFLSKELFPFFYNMLSEGTNKAIQCQTLKIDENDAFGLLLATAHTDTIGAITVNKI</sequence>
<evidence type="ECO:0000259" key="1">
    <source>
        <dbReference type="Pfam" id="PF13657"/>
    </source>
</evidence>
<protein>
    <submittedName>
        <fullName evidence="2">HipA N-terminal domain-containing protein</fullName>
    </submittedName>
</protein>